<dbReference type="AlphaFoldDB" id="A0A426V2J7"/>
<comment type="caution">
    <text evidence="2">The sequence shown here is derived from an EMBL/GenBank/DDBJ whole genome shotgun (WGS) entry which is preliminary data.</text>
</comment>
<keyword evidence="3" id="KW-1185">Reference proteome</keyword>
<accession>A0A426V2J7</accession>
<dbReference type="RefSeq" id="WP_125245358.1">
    <property type="nucleotide sequence ID" value="NZ_RSED01000028.1"/>
</dbReference>
<dbReference type="Proteomes" id="UP000269265">
    <property type="component" value="Unassembled WGS sequence"/>
</dbReference>
<evidence type="ECO:0000313" key="2">
    <source>
        <dbReference type="EMBL" id="RRS01077.1"/>
    </source>
</evidence>
<evidence type="ECO:0000256" key="1">
    <source>
        <dbReference type="SAM" id="MobiDB-lite"/>
    </source>
</evidence>
<gene>
    <name evidence="2" type="ORF">EIP75_22040</name>
</gene>
<dbReference type="EMBL" id="RSED01000028">
    <property type="protein sequence ID" value="RRS01077.1"/>
    <property type="molecule type" value="Genomic_DNA"/>
</dbReference>
<name>A0A426V2J7_9BURK</name>
<protein>
    <submittedName>
        <fullName evidence="2">Uncharacterized protein</fullName>
    </submittedName>
</protein>
<evidence type="ECO:0000313" key="3">
    <source>
        <dbReference type="Proteomes" id="UP000269265"/>
    </source>
</evidence>
<dbReference type="OrthoDB" id="9150747at2"/>
<sequence>MKTMQAGHRSPGKSTDNLAMTKCVRVEATGQEGVREITATGWDGRVWRMSREAFLKWRKAGSDKLGTACVYMLLADDFLKATPNQRFLFVGHMGATPNVADTSDKDKDKPFWSVALVFTSAGTWMNREHAQLIEQVFIEWAREAGRYDVANQALREPYAAGPGELVAAYLAPVRAVLEFAGIDVFQFNPEGLFMLSRAAKFSKLDKAKARVVSASSKTIEIYKDSRIGVNRLPETIEKVQALVDAGVATFDGETGVVTFKQPTRLSASGMFDTMLGTLPKDWTNRSRRSIRDVFAELKGPPAAMGQQGGALRDEMEAAPAEVEALG</sequence>
<proteinExistence type="predicted"/>
<feature type="region of interest" description="Disordered" evidence="1">
    <location>
        <begin position="301"/>
        <end position="326"/>
    </location>
</feature>
<organism evidence="2 3">
    <name type="scientific">Aquabacterium soli</name>
    <dbReference type="NCBI Taxonomy" id="2493092"/>
    <lineage>
        <taxon>Bacteria</taxon>
        <taxon>Pseudomonadati</taxon>
        <taxon>Pseudomonadota</taxon>
        <taxon>Betaproteobacteria</taxon>
        <taxon>Burkholderiales</taxon>
        <taxon>Aquabacterium</taxon>
    </lineage>
</organism>
<reference evidence="2 3" key="1">
    <citation type="submission" date="2018-12" db="EMBL/GenBank/DDBJ databases">
        <title>The whole draft genome of Aquabacterium sp. SJQ9.</title>
        <authorList>
            <person name="Sun L."/>
            <person name="Gao X."/>
            <person name="Chen W."/>
            <person name="Huang K."/>
        </authorList>
    </citation>
    <scope>NUCLEOTIDE SEQUENCE [LARGE SCALE GENOMIC DNA]</scope>
    <source>
        <strain evidence="2 3">SJQ9</strain>
    </source>
</reference>